<reference evidence="5" key="1">
    <citation type="submission" date="2015-10" db="EMBL/GenBank/DDBJ databases">
        <authorList>
            <person name="Gilbert D.G."/>
        </authorList>
    </citation>
    <scope>NUCLEOTIDE SEQUENCE</scope>
</reference>
<keyword evidence="3" id="KW-0521">NADP</keyword>
<dbReference type="PRINTS" id="PR00081">
    <property type="entry name" value="GDHRDH"/>
</dbReference>
<evidence type="ECO:0000313" key="5">
    <source>
        <dbReference type="EMBL" id="CUS52320.1"/>
    </source>
</evidence>
<evidence type="ECO:0000256" key="4">
    <source>
        <dbReference type="ARBA" id="ARBA00023002"/>
    </source>
</evidence>
<evidence type="ECO:0000256" key="2">
    <source>
        <dbReference type="ARBA" id="ARBA00022490"/>
    </source>
</evidence>
<dbReference type="InterPro" id="IPR036291">
    <property type="entry name" value="NAD(P)-bd_dom_sf"/>
</dbReference>
<dbReference type="InterPro" id="IPR051721">
    <property type="entry name" value="Biopterin_syn/organic_redct"/>
</dbReference>
<keyword evidence="2" id="KW-0963">Cytoplasm</keyword>
<comment type="subcellular location">
    <subcellularLocation>
        <location evidence="1">Cytoplasm</location>
    </subcellularLocation>
</comment>
<dbReference type="InterPro" id="IPR002347">
    <property type="entry name" value="SDR_fam"/>
</dbReference>
<dbReference type="EMBL" id="CZRL01000082">
    <property type="protein sequence ID" value="CUS52320.1"/>
    <property type="molecule type" value="Genomic_DNA"/>
</dbReference>
<dbReference type="PROSITE" id="PS00061">
    <property type="entry name" value="ADH_SHORT"/>
    <property type="match status" value="1"/>
</dbReference>
<protein>
    <submittedName>
        <fullName evidence="5">Dehydrogenases with different specificities (Related to short-chain alcohol dehydrogenases)</fullName>
    </submittedName>
</protein>
<dbReference type="SUPFAM" id="SSF51735">
    <property type="entry name" value="NAD(P)-binding Rossmann-fold domains"/>
    <property type="match status" value="1"/>
</dbReference>
<evidence type="ECO:0000256" key="3">
    <source>
        <dbReference type="ARBA" id="ARBA00022857"/>
    </source>
</evidence>
<dbReference type="PANTHER" id="PTHR44085:SF2">
    <property type="entry name" value="SEPIAPTERIN REDUCTASE"/>
    <property type="match status" value="1"/>
</dbReference>
<dbReference type="PANTHER" id="PTHR44085">
    <property type="entry name" value="SEPIAPTERIN REDUCTASE"/>
    <property type="match status" value="1"/>
</dbReference>
<accession>A0A160TTJ9</accession>
<dbReference type="GO" id="GO:0005737">
    <property type="term" value="C:cytoplasm"/>
    <property type="evidence" value="ECO:0007669"/>
    <property type="project" value="UniProtKB-SubCell"/>
</dbReference>
<dbReference type="GO" id="GO:0004757">
    <property type="term" value="F:sepiapterin reductase (NADP+) activity"/>
    <property type="evidence" value="ECO:0007669"/>
    <property type="project" value="TreeGrafter"/>
</dbReference>
<name>A0A160TTJ9_9ZZZZ</name>
<evidence type="ECO:0000256" key="1">
    <source>
        <dbReference type="ARBA" id="ARBA00004496"/>
    </source>
</evidence>
<dbReference type="Gene3D" id="3.40.50.720">
    <property type="entry name" value="NAD(P)-binding Rossmann-like Domain"/>
    <property type="match status" value="1"/>
</dbReference>
<dbReference type="GO" id="GO:0006729">
    <property type="term" value="P:tetrahydrobiopterin biosynthetic process"/>
    <property type="evidence" value="ECO:0007669"/>
    <property type="project" value="TreeGrafter"/>
</dbReference>
<keyword evidence="4" id="KW-0560">Oxidoreductase</keyword>
<dbReference type="AlphaFoldDB" id="A0A160TTJ9"/>
<dbReference type="Pfam" id="PF00106">
    <property type="entry name" value="adh_short"/>
    <property type="match status" value="1"/>
</dbReference>
<sequence length="239" mass="25134">MKRMIISGGSRGLGAALVDEYRRAGYEITELSRSGRSGDSVQVDLAQPKAVQQILDDEFGRIATDPCDHVLLFNNAGDVMPVGQVADKAFDTVLGNVNVNFVGAIVLLRAFMLAFQAKDCPKAIVNISSGAALSGMEGWSLYCAAKAGIEHFIRTIALEQANNPFPINAINISPGLIDTGMQASIRSAAQTDFPSVQDFVGFKAEGALRSPALVAGAVVAIVASDPAPGSRHEVADYVP</sequence>
<gene>
    <name evidence="5" type="ORF">MGWOODY_XGa2512</name>
</gene>
<dbReference type="InterPro" id="IPR020904">
    <property type="entry name" value="Sc_DH/Rdtase_CS"/>
</dbReference>
<organism evidence="5">
    <name type="scientific">hydrothermal vent metagenome</name>
    <dbReference type="NCBI Taxonomy" id="652676"/>
    <lineage>
        <taxon>unclassified sequences</taxon>
        <taxon>metagenomes</taxon>
        <taxon>ecological metagenomes</taxon>
    </lineage>
</organism>
<proteinExistence type="predicted"/>